<organism evidence="1">
    <name type="scientific">Raspberry vein chlorosis virus</name>
    <dbReference type="NCBI Taxonomy" id="758677"/>
    <lineage>
        <taxon>Viruses</taxon>
        <taxon>Riboviria</taxon>
        <taxon>Orthornavirae</taxon>
        <taxon>Negarnaviricota</taxon>
        <taxon>Haploviricotina</taxon>
        <taxon>Monjiviricetes</taxon>
        <taxon>Mononegavirales</taxon>
        <taxon>Rhabdoviridae</taxon>
        <taxon>Betarhabdovirinae</taxon>
        <taxon>Alphacytorhabdovirus</taxon>
        <taxon>Alphacytorhabdovirus alpharubi</taxon>
        <taxon>Cytorhabdovirus rubus</taxon>
    </lineage>
</organism>
<gene>
    <name evidence="1" type="primary">M</name>
</gene>
<reference evidence="1" key="1">
    <citation type="journal article" date="2019" name="Virus Res.">
        <title>The complete sequences of two divergent variants of the rhabdovirus raspberry vein chlorosis virus and the design of improved primers for virus detection.</title>
        <authorList>
            <person name="Jones S."/>
            <person name="McGavin W."/>
            <person name="MacFarlane S."/>
        </authorList>
    </citation>
    <scope>NUCLEOTIDE SEQUENCE [LARGE SCALE GENOMIC DNA]</scope>
    <source>
        <strain evidence="1">Hutton_1</strain>
    </source>
</reference>
<protein>
    <submittedName>
        <fullName evidence="1">Matrix protein</fullName>
    </submittedName>
</protein>
<dbReference type="RefSeq" id="YP_010087292.1">
    <property type="nucleotide sequence ID" value="NC_055529.1"/>
</dbReference>
<accession>A0A482PB87</accession>
<name>A0A482PB87_9RHAB</name>
<dbReference type="KEGG" id="vg:65102558"/>
<sequence length="201" mass="22016">MEQKMTTEEVAVKDRDSKGLMFWRGISIQYKYASLDFKKGVSPIKLTHNGEISSAIGSLLLGAGGSKHVINILRSMIDHKHARNFVDYYTSPLLGPKTQRLNFAFPKFVVVPFPANIPCGREKLTAIGKKGKIGGREVISAFDIDVVITDIEPGKIKTLLVETPGWFIGELELPFCPLETEISAAGPSIVQTMVDGVKKLG</sequence>
<dbReference type="GeneID" id="65102558"/>
<keyword evidence="2" id="KW-1185">Reference proteome</keyword>
<proteinExistence type="predicted"/>
<dbReference type="Proteomes" id="UP000501211">
    <property type="component" value="Segment"/>
</dbReference>
<evidence type="ECO:0000313" key="2">
    <source>
        <dbReference type="Proteomes" id="UP000501211"/>
    </source>
</evidence>
<dbReference type="EMBL" id="MK240091">
    <property type="protein sequence ID" value="QBS46633.1"/>
    <property type="molecule type" value="Genomic_RNA"/>
</dbReference>
<evidence type="ECO:0000313" key="1">
    <source>
        <dbReference type="EMBL" id="QBS46633.1"/>
    </source>
</evidence>